<evidence type="ECO:0000313" key="2">
    <source>
        <dbReference type="Proteomes" id="UP000240477"/>
    </source>
</evidence>
<organism evidence="1 2">
    <name type="scientific">Escherichia phage VB_EcoS-Golestan</name>
    <dbReference type="NCBI Taxonomy" id="2047801"/>
    <lineage>
        <taxon>Viruses</taxon>
        <taxon>Duplodnaviria</taxon>
        <taxon>Heunggongvirae</taxon>
        <taxon>Uroviricota</taxon>
        <taxon>Caudoviricetes</taxon>
        <taxon>Sarkviridae</taxon>
        <taxon>Guernseyvirinae</taxon>
        <taxon>Kagunavirus</taxon>
        <taxon>Kagunavirus golestan</taxon>
    </lineage>
</organism>
<name>A0A2D2W524_9CAUD</name>
<accession>A0A2D2W524</accession>
<dbReference type="OrthoDB" id="25964at10239"/>
<sequence>MAAELKRYRRITYCKFCKAEGKKVRAIWMTKYPPAYGVRDWYKHYACEEHKHLIEDTDPDRTWAEIIERGKNKKQDRDDHLTEADYQTWYRL</sequence>
<reference evidence="1 2" key="1">
    <citation type="submission" date="2017-10" db="EMBL/GenBank/DDBJ databases">
        <title>Characteristics and comparative genomic analysis of a novel Escherichia coli phage VB_EcoS-Golestan.</title>
        <authorList>
            <person name="Yazdi M."/>
            <person name="Bouzari M."/>
            <person name="Ghaemi E.A."/>
        </authorList>
    </citation>
    <scope>NUCLEOTIDE SEQUENCE [LARGE SCALE GENOMIC DNA]</scope>
</reference>
<keyword evidence="2" id="KW-1185">Reference proteome</keyword>
<dbReference type="EMBL" id="MG099933">
    <property type="protein sequence ID" value="ATS93264.1"/>
    <property type="molecule type" value="Genomic_DNA"/>
</dbReference>
<evidence type="ECO:0000313" key="1">
    <source>
        <dbReference type="EMBL" id="ATS93264.1"/>
    </source>
</evidence>
<dbReference type="Proteomes" id="UP000240477">
    <property type="component" value="Segment"/>
</dbReference>
<gene>
    <name evidence="1" type="ORF">E1_40</name>
</gene>
<protein>
    <submittedName>
        <fullName evidence="1">Uncharacterized protein</fullName>
    </submittedName>
</protein>
<proteinExistence type="predicted"/>